<reference evidence="2" key="1">
    <citation type="journal article" date="2023" name="G3 (Bethesda)">
        <title>A reference genome for the long-term kleptoplast-retaining sea slug Elysia crispata morphotype clarki.</title>
        <authorList>
            <person name="Eastman K.E."/>
            <person name="Pendleton A.L."/>
            <person name="Shaikh M.A."/>
            <person name="Suttiyut T."/>
            <person name="Ogas R."/>
            <person name="Tomko P."/>
            <person name="Gavelis G."/>
            <person name="Widhalm J.R."/>
            <person name="Wisecaver J.H."/>
        </authorList>
    </citation>
    <scope>NUCLEOTIDE SEQUENCE</scope>
    <source>
        <strain evidence="2">ECLA1</strain>
    </source>
</reference>
<evidence type="ECO:0000256" key="1">
    <source>
        <dbReference type="SAM" id="MobiDB-lite"/>
    </source>
</evidence>
<feature type="compositionally biased region" description="Polar residues" evidence="1">
    <location>
        <begin position="1"/>
        <end position="15"/>
    </location>
</feature>
<proteinExistence type="predicted"/>
<feature type="compositionally biased region" description="Basic and acidic residues" evidence="1">
    <location>
        <begin position="59"/>
        <end position="69"/>
    </location>
</feature>
<feature type="region of interest" description="Disordered" evidence="1">
    <location>
        <begin position="1"/>
        <end position="21"/>
    </location>
</feature>
<gene>
    <name evidence="2" type="ORF">RRG08_054947</name>
</gene>
<evidence type="ECO:0000313" key="3">
    <source>
        <dbReference type="Proteomes" id="UP001283361"/>
    </source>
</evidence>
<organism evidence="2 3">
    <name type="scientific">Elysia crispata</name>
    <name type="common">lettuce slug</name>
    <dbReference type="NCBI Taxonomy" id="231223"/>
    <lineage>
        <taxon>Eukaryota</taxon>
        <taxon>Metazoa</taxon>
        <taxon>Spiralia</taxon>
        <taxon>Lophotrochozoa</taxon>
        <taxon>Mollusca</taxon>
        <taxon>Gastropoda</taxon>
        <taxon>Heterobranchia</taxon>
        <taxon>Euthyneura</taxon>
        <taxon>Panpulmonata</taxon>
        <taxon>Sacoglossa</taxon>
        <taxon>Placobranchoidea</taxon>
        <taxon>Plakobranchidae</taxon>
        <taxon>Elysia</taxon>
    </lineage>
</organism>
<evidence type="ECO:0000313" key="2">
    <source>
        <dbReference type="EMBL" id="KAK3759228.1"/>
    </source>
</evidence>
<protein>
    <submittedName>
        <fullName evidence="2">Uncharacterized protein</fullName>
    </submittedName>
</protein>
<sequence>MDGRATPTQGSSSWPRTGVKRSRLGTQYQWSNAYEAKTVSHLPRFPLLSQGFSKKVDGVREGMGKEGKGGKQYLRSHGTSDSFTNGACSDNGRTLCLAQPIVASICPCSE</sequence>
<dbReference type="Proteomes" id="UP001283361">
    <property type="component" value="Unassembled WGS sequence"/>
</dbReference>
<dbReference type="EMBL" id="JAWDGP010005150">
    <property type="protein sequence ID" value="KAK3759228.1"/>
    <property type="molecule type" value="Genomic_DNA"/>
</dbReference>
<dbReference type="AlphaFoldDB" id="A0AAE0YY24"/>
<accession>A0AAE0YY24</accession>
<name>A0AAE0YY24_9GAST</name>
<comment type="caution">
    <text evidence="2">The sequence shown here is derived from an EMBL/GenBank/DDBJ whole genome shotgun (WGS) entry which is preliminary data.</text>
</comment>
<feature type="region of interest" description="Disordered" evidence="1">
    <location>
        <begin position="59"/>
        <end position="78"/>
    </location>
</feature>
<keyword evidence="3" id="KW-1185">Reference proteome</keyword>